<protein>
    <submittedName>
        <fullName evidence="2">Uncharacterized protein</fullName>
    </submittedName>
</protein>
<dbReference type="Proteomes" id="UP001499909">
    <property type="component" value="Unassembled WGS sequence"/>
</dbReference>
<gene>
    <name evidence="2" type="ORF">GCM10022406_07810</name>
</gene>
<name>A0ABP7MIU5_9BACT</name>
<evidence type="ECO:0000313" key="3">
    <source>
        <dbReference type="Proteomes" id="UP001499909"/>
    </source>
</evidence>
<sequence length="79" mass="8022">MDARGSGYHTGIRFVGAADGGDAVAVQPPARNGGVGGHEGAGKRVGNLGLTGQGKQQKAKTEYDVFHEAKSKGRGMGLQ</sequence>
<accession>A0ABP7MIU5</accession>
<feature type="region of interest" description="Disordered" evidence="1">
    <location>
        <begin position="18"/>
        <end position="63"/>
    </location>
</feature>
<evidence type="ECO:0000313" key="2">
    <source>
        <dbReference type="EMBL" id="GAA3924067.1"/>
    </source>
</evidence>
<organism evidence="2 3">
    <name type="scientific">Hymenobacter algoricola</name>
    <dbReference type="NCBI Taxonomy" id="486267"/>
    <lineage>
        <taxon>Bacteria</taxon>
        <taxon>Pseudomonadati</taxon>
        <taxon>Bacteroidota</taxon>
        <taxon>Cytophagia</taxon>
        <taxon>Cytophagales</taxon>
        <taxon>Hymenobacteraceae</taxon>
        <taxon>Hymenobacter</taxon>
    </lineage>
</organism>
<comment type="caution">
    <text evidence="2">The sequence shown here is derived from an EMBL/GenBank/DDBJ whole genome shotgun (WGS) entry which is preliminary data.</text>
</comment>
<dbReference type="EMBL" id="BAABDH010000015">
    <property type="protein sequence ID" value="GAA3924067.1"/>
    <property type="molecule type" value="Genomic_DNA"/>
</dbReference>
<keyword evidence="3" id="KW-1185">Reference proteome</keyword>
<proteinExistence type="predicted"/>
<reference evidence="3" key="1">
    <citation type="journal article" date="2019" name="Int. J. Syst. Evol. Microbiol.">
        <title>The Global Catalogue of Microorganisms (GCM) 10K type strain sequencing project: providing services to taxonomists for standard genome sequencing and annotation.</title>
        <authorList>
            <consortium name="The Broad Institute Genomics Platform"/>
            <consortium name="The Broad Institute Genome Sequencing Center for Infectious Disease"/>
            <person name="Wu L."/>
            <person name="Ma J."/>
        </authorList>
    </citation>
    <scope>NUCLEOTIDE SEQUENCE [LARGE SCALE GENOMIC DNA]</scope>
    <source>
        <strain evidence="3">JCM 17214</strain>
    </source>
</reference>
<evidence type="ECO:0000256" key="1">
    <source>
        <dbReference type="SAM" id="MobiDB-lite"/>
    </source>
</evidence>